<feature type="compositionally biased region" description="Basic residues" evidence="1">
    <location>
        <begin position="1046"/>
        <end position="1064"/>
    </location>
</feature>
<comment type="caution">
    <text evidence="2">The sequence shown here is derived from an EMBL/GenBank/DDBJ whole genome shotgun (WGS) entry which is preliminary data.</text>
</comment>
<feature type="compositionally biased region" description="Low complexity" evidence="1">
    <location>
        <begin position="263"/>
        <end position="274"/>
    </location>
</feature>
<dbReference type="EMBL" id="JANBQB010000594">
    <property type="protein sequence ID" value="KAJ1974890.1"/>
    <property type="molecule type" value="Genomic_DNA"/>
</dbReference>
<evidence type="ECO:0000313" key="2">
    <source>
        <dbReference type="EMBL" id="KAJ1974890.1"/>
    </source>
</evidence>
<feature type="compositionally biased region" description="Polar residues" evidence="1">
    <location>
        <begin position="544"/>
        <end position="555"/>
    </location>
</feature>
<reference evidence="2" key="1">
    <citation type="submission" date="2022-07" db="EMBL/GenBank/DDBJ databases">
        <title>Phylogenomic reconstructions and comparative analyses of Kickxellomycotina fungi.</title>
        <authorList>
            <person name="Reynolds N.K."/>
            <person name="Stajich J.E."/>
            <person name="Barry K."/>
            <person name="Grigoriev I.V."/>
            <person name="Crous P."/>
            <person name="Smith M.E."/>
        </authorList>
    </citation>
    <scope>NUCLEOTIDE SEQUENCE</scope>
    <source>
        <strain evidence="2">RSA 567</strain>
    </source>
</reference>
<feature type="region of interest" description="Disordered" evidence="1">
    <location>
        <begin position="221"/>
        <end position="326"/>
    </location>
</feature>
<organism evidence="2 3">
    <name type="scientific">Dimargaris verticillata</name>
    <dbReference type="NCBI Taxonomy" id="2761393"/>
    <lineage>
        <taxon>Eukaryota</taxon>
        <taxon>Fungi</taxon>
        <taxon>Fungi incertae sedis</taxon>
        <taxon>Zoopagomycota</taxon>
        <taxon>Kickxellomycotina</taxon>
        <taxon>Dimargaritomycetes</taxon>
        <taxon>Dimargaritales</taxon>
        <taxon>Dimargaritaceae</taxon>
        <taxon>Dimargaris</taxon>
    </lineage>
</organism>
<dbReference type="OrthoDB" id="10363822at2759"/>
<name>A0A9W8AYQ3_9FUNG</name>
<gene>
    <name evidence="2" type="ORF">H4R34_004545</name>
</gene>
<evidence type="ECO:0000256" key="1">
    <source>
        <dbReference type="SAM" id="MobiDB-lite"/>
    </source>
</evidence>
<feature type="region of interest" description="Disordered" evidence="1">
    <location>
        <begin position="537"/>
        <end position="556"/>
    </location>
</feature>
<protein>
    <recommendedName>
        <fullName evidence="4">PH domain-containing protein</fullName>
    </recommendedName>
</protein>
<dbReference type="AlphaFoldDB" id="A0A9W8AYQ3"/>
<sequence length="1180" mass="128357">MALDSPISHAYYHMPCTLSSVESVARAVQPQPAPHPIAHWTDDPPSSSDSETDLEPAKGVATIAGGIASAWTKKPRFFRVSRRSRQSPKTRHNHPVVFHRSNTGIAFEQHGDGSVSADHAVVVTIGEPIDTPQQNSPEAANQCTPGTVTMSASEWLAEQGCVLDHPTTLQSKMYVYNCDTQGWGKRSITLNRQVLSCVNKAGQAPQGSRAKLKPMEAHAFPLPFPTMARRKTRGTRLHSLPVSGSDESCDHQPSGPAAGHLQSRPSHPNLLSSLSPPPSPPPMVSSTSLPSFEAVRSLRRRREVAMRTQPQQRKAAKLRQDSSPSATVCIHPPDWLCHVSMIHSIRFTPEALVSFRGLKLHTFEIITNDDRTFRLATRKRSHHFRWLTTLLANWDTSCGQGKLTVPALTPEASPATSSCASLNSLGEALSDPPTGFSNSPNSSPASPSLLSALPVASEEPVTTFDQLELPLPVPPSHRETSVPGLADQGLTFGQIWRQAMVDAVLCDDQIRIGTVAPTPSHRSSYQALMDYSVGENDAHIDSSPHATTASISPQQKPDGFGNGLAAMRLSTFDQTPLTELMETVDAADIIHIYESLGLASPKFMDCSAVPLSPDTGGAQGYNDPIYQGTGRRPLTVHYNHEHHQSLFHRAHLIQPNSDSEVENSAMDDEGVTGLNTYLFGILHSPGELSDTTATAADSPQGPQVVLDSGATVTLPSPIQTTFNLVCEAETPTTAVSGSLSGLRTKRKFSLPVEYSPVFLPYANGWRPWDLDTIAEETRGNDSDKPTSLYSTNQVPRLDVELNDIDGLSFSELVKSSTDSIFKTTDVSPLLPDQFAAPLDRNLQRQRLQEWQQEACQVVEETTSTISALTLTNIPAPDKRAVYRAQVPDFKKQYVEANRLKMEAKRNMAQATKPSPQLSAALPPTLALPNQQLPLLLNQTAVPSNVARRQEHEKTARALASAAQGPSSSYGCQPLVSWIPGTKTASATLPSSNAQLSALQPLTSHPTRSHPTYLQRAPAKPLCLDMELIQRKNRRTQHRVEPGIHHGSPKHVATKLRSPKGRSPRHPVFANNASPANHTRRQSANMHHGSRGQPMVPRKNSVPMPKATTYLSYRSPLAMHGYSKAALVSPRTGHQSSNMLPPAHRLPAHHLEMVPPPVPPTCTKPKRFTATAYPMKPLPST</sequence>
<evidence type="ECO:0008006" key="4">
    <source>
        <dbReference type="Google" id="ProtNLM"/>
    </source>
</evidence>
<feature type="compositionally biased region" description="Low complexity" evidence="1">
    <location>
        <begin position="437"/>
        <end position="449"/>
    </location>
</feature>
<feature type="region of interest" description="Disordered" evidence="1">
    <location>
        <begin position="430"/>
        <end position="449"/>
    </location>
</feature>
<feature type="region of interest" description="Disordered" evidence="1">
    <location>
        <begin position="1040"/>
        <end position="1103"/>
    </location>
</feature>
<accession>A0A9W8AYQ3</accession>
<dbReference type="Proteomes" id="UP001151582">
    <property type="component" value="Unassembled WGS sequence"/>
</dbReference>
<feature type="compositionally biased region" description="Polar residues" evidence="1">
    <location>
        <begin position="1070"/>
        <end position="1084"/>
    </location>
</feature>
<proteinExistence type="predicted"/>
<keyword evidence="3" id="KW-1185">Reference proteome</keyword>
<evidence type="ECO:0000313" key="3">
    <source>
        <dbReference type="Proteomes" id="UP001151582"/>
    </source>
</evidence>
<feature type="region of interest" description="Disordered" evidence="1">
    <location>
        <begin position="27"/>
        <end position="55"/>
    </location>
</feature>